<sequence>MPISSGAAGRVDVGIDTSIVWTPDGVKMVKPVISCDSYLRRYLESHARKKKHNDNISVDASQHFSNPDGDNINPPSPGVIIETTAHQENGTNDSEESTSGNPTNQKSLKKSKTCTLL</sequence>
<feature type="compositionally biased region" description="Basic residues" evidence="1">
    <location>
        <begin position="107"/>
        <end position="117"/>
    </location>
</feature>
<dbReference type="Proteomes" id="UP001557470">
    <property type="component" value="Unassembled WGS sequence"/>
</dbReference>
<organism evidence="2 3">
    <name type="scientific">Umbra pygmaea</name>
    <name type="common">Eastern mudminnow</name>
    <dbReference type="NCBI Taxonomy" id="75934"/>
    <lineage>
        <taxon>Eukaryota</taxon>
        <taxon>Metazoa</taxon>
        <taxon>Chordata</taxon>
        <taxon>Craniata</taxon>
        <taxon>Vertebrata</taxon>
        <taxon>Euteleostomi</taxon>
        <taxon>Actinopterygii</taxon>
        <taxon>Neopterygii</taxon>
        <taxon>Teleostei</taxon>
        <taxon>Protacanthopterygii</taxon>
        <taxon>Esociformes</taxon>
        <taxon>Umbridae</taxon>
        <taxon>Umbra</taxon>
    </lineage>
</organism>
<protein>
    <submittedName>
        <fullName evidence="2">Uncharacterized protein</fullName>
    </submittedName>
</protein>
<feature type="compositionally biased region" description="Polar residues" evidence="1">
    <location>
        <begin position="84"/>
        <end position="105"/>
    </location>
</feature>
<evidence type="ECO:0000313" key="2">
    <source>
        <dbReference type="EMBL" id="KAL0979147.1"/>
    </source>
</evidence>
<comment type="caution">
    <text evidence="2">The sequence shown here is derived from an EMBL/GenBank/DDBJ whole genome shotgun (WGS) entry which is preliminary data.</text>
</comment>
<evidence type="ECO:0000256" key="1">
    <source>
        <dbReference type="SAM" id="MobiDB-lite"/>
    </source>
</evidence>
<keyword evidence="3" id="KW-1185">Reference proteome</keyword>
<reference evidence="2 3" key="1">
    <citation type="submission" date="2024-06" db="EMBL/GenBank/DDBJ databases">
        <authorList>
            <person name="Pan Q."/>
            <person name="Wen M."/>
            <person name="Jouanno E."/>
            <person name="Zahm M."/>
            <person name="Klopp C."/>
            <person name="Cabau C."/>
            <person name="Louis A."/>
            <person name="Berthelot C."/>
            <person name="Parey E."/>
            <person name="Roest Crollius H."/>
            <person name="Montfort J."/>
            <person name="Robinson-Rechavi M."/>
            <person name="Bouchez O."/>
            <person name="Lampietro C."/>
            <person name="Lopez Roques C."/>
            <person name="Donnadieu C."/>
            <person name="Postlethwait J."/>
            <person name="Bobe J."/>
            <person name="Verreycken H."/>
            <person name="Guiguen Y."/>
        </authorList>
    </citation>
    <scope>NUCLEOTIDE SEQUENCE [LARGE SCALE GENOMIC DNA]</scope>
    <source>
        <strain evidence="2">Up_M1</strain>
        <tissue evidence="2">Testis</tissue>
    </source>
</reference>
<dbReference type="EMBL" id="JAGEUA010000005">
    <property type="protein sequence ID" value="KAL0979147.1"/>
    <property type="molecule type" value="Genomic_DNA"/>
</dbReference>
<evidence type="ECO:0000313" key="3">
    <source>
        <dbReference type="Proteomes" id="UP001557470"/>
    </source>
</evidence>
<gene>
    <name evidence="2" type="ORF">UPYG_G00181340</name>
</gene>
<name>A0ABD0WQY7_UMBPY</name>
<accession>A0ABD0WQY7</accession>
<feature type="region of interest" description="Disordered" evidence="1">
    <location>
        <begin position="48"/>
        <end position="117"/>
    </location>
</feature>
<feature type="compositionally biased region" description="Polar residues" evidence="1">
    <location>
        <begin position="55"/>
        <end position="65"/>
    </location>
</feature>
<dbReference type="AlphaFoldDB" id="A0ABD0WQY7"/>
<proteinExistence type="predicted"/>